<keyword evidence="3" id="KW-0808">Transferase</keyword>
<evidence type="ECO:0008006" key="10">
    <source>
        <dbReference type="Google" id="ProtNLM"/>
    </source>
</evidence>
<evidence type="ECO:0000313" key="9">
    <source>
        <dbReference type="EMBL" id="CAA9300878.1"/>
    </source>
</evidence>
<dbReference type="Pfam" id="PF09594">
    <property type="entry name" value="GT87"/>
    <property type="match status" value="1"/>
</dbReference>
<comment type="similarity">
    <text evidence="7">Belongs to the glycosyltransferase 87 family.</text>
</comment>
<evidence type="ECO:0000256" key="4">
    <source>
        <dbReference type="ARBA" id="ARBA00022692"/>
    </source>
</evidence>
<evidence type="ECO:0000256" key="5">
    <source>
        <dbReference type="ARBA" id="ARBA00022989"/>
    </source>
</evidence>
<feature type="transmembrane region" description="Helical" evidence="8">
    <location>
        <begin position="187"/>
        <end position="205"/>
    </location>
</feature>
<keyword evidence="6 8" id="KW-0472">Membrane</keyword>
<dbReference type="GO" id="GO:0005886">
    <property type="term" value="C:plasma membrane"/>
    <property type="evidence" value="ECO:0007669"/>
    <property type="project" value="UniProtKB-SubCell"/>
</dbReference>
<dbReference type="EMBL" id="CADCTR010001551">
    <property type="protein sequence ID" value="CAA9300878.1"/>
    <property type="molecule type" value="Genomic_DNA"/>
</dbReference>
<protein>
    <recommendedName>
        <fullName evidence="10">DUF2029 domain-containing protein</fullName>
    </recommendedName>
</protein>
<evidence type="ECO:0000256" key="7">
    <source>
        <dbReference type="ARBA" id="ARBA00024033"/>
    </source>
</evidence>
<gene>
    <name evidence="9" type="ORF">AVDCRST_MAG93-4594</name>
</gene>
<evidence type="ECO:0000256" key="6">
    <source>
        <dbReference type="ARBA" id="ARBA00023136"/>
    </source>
</evidence>
<feature type="transmembrane region" description="Helical" evidence="8">
    <location>
        <begin position="109"/>
        <end position="142"/>
    </location>
</feature>
<sequence length="292" mass="31989">MTQQWSVIGRVIGRPLAFLAAILLTLYFTYELNTVRLNGAGDVGLYQEYARNILADPPELPREYPPLSAALFVVPQLVLPERYMLGWALWAAFAVWLAVVAVDRLNRGGWWMFLLITLGAWGTAAFRFDIFVVLVTVLAFAAGKRQRWVLAQALLALGVAIKLYPLILMPLVVIWQWNSTRRLPISAAFGGAGGLLVAIGSMWIVDPAQLAGLLAYHGQRPLEVESVGASLGWLRGPQASTSVEFSFGSFNLFTPSDTVLIPLLSGATVVLLLVLYGWFLMERIGPATAFAL</sequence>
<evidence type="ECO:0000256" key="2">
    <source>
        <dbReference type="ARBA" id="ARBA00022475"/>
    </source>
</evidence>
<keyword evidence="4 8" id="KW-0812">Transmembrane</keyword>
<keyword evidence="2" id="KW-1003">Cell membrane</keyword>
<feature type="transmembrane region" description="Helical" evidence="8">
    <location>
        <begin position="84"/>
        <end position="102"/>
    </location>
</feature>
<keyword evidence="5 8" id="KW-1133">Transmembrane helix</keyword>
<organism evidence="9">
    <name type="scientific">uncultured Chloroflexia bacterium</name>
    <dbReference type="NCBI Taxonomy" id="1672391"/>
    <lineage>
        <taxon>Bacteria</taxon>
        <taxon>Bacillati</taxon>
        <taxon>Chloroflexota</taxon>
        <taxon>Chloroflexia</taxon>
        <taxon>environmental samples</taxon>
    </lineage>
</organism>
<feature type="non-terminal residue" evidence="9">
    <location>
        <position position="292"/>
    </location>
</feature>
<evidence type="ECO:0000256" key="3">
    <source>
        <dbReference type="ARBA" id="ARBA00022679"/>
    </source>
</evidence>
<comment type="subcellular location">
    <subcellularLocation>
        <location evidence="1">Cell membrane</location>
        <topology evidence="1">Multi-pass membrane protein</topology>
    </subcellularLocation>
</comment>
<dbReference type="InterPro" id="IPR018584">
    <property type="entry name" value="GT87"/>
</dbReference>
<feature type="transmembrane region" description="Helical" evidence="8">
    <location>
        <begin position="12"/>
        <end position="30"/>
    </location>
</feature>
<feature type="transmembrane region" description="Helical" evidence="8">
    <location>
        <begin position="259"/>
        <end position="279"/>
    </location>
</feature>
<accession>A0A6J4KC51</accession>
<name>A0A6J4KC51_9CHLR</name>
<dbReference type="GO" id="GO:0016758">
    <property type="term" value="F:hexosyltransferase activity"/>
    <property type="evidence" value="ECO:0007669"/>
    <property type="project" value="InterPro"/>
</dbReference>
<dbReference type="AlphaFoldDB" id="A0A6J4KC51"/>
<evidence type="ECO:0000256" key="1">
    <source>
        <dbReference type="ARBA" id="ARBA00004651"/>
    </source>
</evidence>
<feature type="transmembrane region" description="Helical" evidence="8">
    <location>
        <begin position="148"/>
        <end position="175"/>
    </location>
</feature>
<evidence type="ECO:0000256" key="8">
    <source>
        <dbReference type="SAM" id="Phobius"/>
    </source>
</evidence>
<reference evidence="9" key="1">
    <citation type="submission" date="2020-02" db="EMBL/GenBank/DDBJ databases">
        <authorList>
            <person name="Meier V. D."/>
        </authorList>
    </citation>
    <scope>NUCLEOTIDE SEQUENCE</scope>
    <source>
        <strain evidence="9">AVDCRST_MAG93</strain>
    </source>
</reference>
<proteinExistence type="inferred from homology"/>